<comment type="catalytic activity">
    <reaction evidence="7">
        <text>ATP + H2O = ADP + phosphate + H(+)</text>
        <dbReference type="Rhea" id="RHEA:13065"/>
        <dbReference type="ChEBI" id="CHEBI:15377"/>
        <dbReference type="ChEBI" id="CHEBI:15378"/>
        <dbReference type="ChEBI" id="CHEBI:30616"/>
        <dbReference type="ChEBI" id="CHEBI:43474"/>
        <dbReference type="ChEBI" id="CHEBI:456216"/>
        <dbReference type="EC" id="3.6.4.13"/>
    </reaction>
</comment>
<dbReference type="FunFam" id="3.40.50.300:FF:000578">
    <property type="entry name" value="probable ATP-dependent RNA helicase DHX35"/>
    <property type="match status" value="1"/>
</dbReference>
<dbReference type="Pfam" id="PF00271">
    <property type="entry name" value="Helicase_C"/>
    <property type="match status" value="1"/>
</dbReference>
<keyword evidence="3" id="KW-0547">Nucleotide-binding</keyword>
<evidence type="ECO:0000256" key="1">
    <source>
        <dbReference type="ARBA" id="ARBA00008792"/>
    </source>
</evidence>
<evidence type="ECO:0000256" key="6">
    <source>
        <dbReference type="ARBA" id="ARBA00022840"/>
    </source>
</evidence>
<dbReference type="InterPro" id="IPR027417">
    <property type="entry name" value="P-loop_NTPase"/>
</dbReference>
<dbReference type="FunFam" id="3.40.50.300:FF:000145">
    <property type="entry name" value="probable ATP-dependent RNA helicase DHX40"/>
    <property type="match status" value="1"/>
</dbReference>
<name>A0A151Z3R5_TIELA</name>
<dbReference type="InterPro" id="IPR002464">
    <property type="entry name" value="DNA/RNA_helicase_DEAH_CS"/>
</dbReference>
<evidence type="ECO:0000313" key="11">
    <source>
        <dbReference type="Proteomes" id="UP000076078"/>
    </source>
</evidence>
<dbReference type="PROSITE" id="PS51192">
    <property type="entry name" value="HELICASE_ATP_BIND_1"/>
    <property type="match status" value="1"/>
</dbReference>
<keyword evidence="11" id="KW-1185">Reference proteome</keyword>
<evidence type="ECO:0000256" key="2">
    <source>
        <dbReference type="ARBA" id="ARBA00012552"/>
    </source>
</evidence>
<comment type="caution">
    <text evidence="10">The sequence shown here is derived from an EMBL/GenBank/DDBJ whole genome shotgun (WGS) entry which is preliminary data.</text>
</comment>
<dbReference type="SUPFAM" id="SSF52540">
    <property type="entry name" value="P-loop containing nucleoside triphosphate hydrolases"/>
    <property type="match status" value="1"/>
</dbReference>
<dbReference type="PANTHER" id="PTHR18934:SF136">
    <property type="entry name" value="ATP-DEPENDENT RNA HELICASE DHX35-RELATED"/>
    <property type="match status" value="1"/>
</dbReference>
<dbReference type="InterPro" id="IPR007502">
    <property type="entry name" value="Helicase-assoc_dom"/>
</dbReference>
<dbReference type="SMART" id="SM00490">
    <property type="entry name" value="HELICc"/>
    <property type="match status" value="1"/>
</dbReference>
<comment type="similarity">
    <text evidence="1">Belongs to the DEAD box helicase family. DEAH subfamily.</text>
</comment>
<dbReference type="EC" id="3.6.4.13" evidence="2"/>
<dbReference type="Gene3D" id="3.40.50.300">
    <property type="entry name" value="P-loop containing nucleotide triphosphate hydrolases"/>
    <property type="match status" value="2"/>
</dbReference>
<dbReference type="OrthoDB" id="10253254at2759"/>
<dbReference type="PANTHER" id="PTHR18934">
    <property type="entry name" value="ATP-DEPENDENT RNA HELICASE"/>
    <property type="match status" value="1"/>
</dbReference>
<dbReference type="InterPro" id="IPR001650">
    <property type="entry name" value="Helicase_C-like"/>
</dbReference>
<dbReference type="InterPro" id="IPR014001">
    <property type="entry name" value="Helicase_ATP-bd"/>
</dbReference>
<feature type="domain" description="Helicase C-terminal" evidence="9">
    <location>
        <begin position="215"/>
        <end position="391"/>
    </location>
</feature>
<keyword evidence="4" id="KW-0378">Hydrolase</keyword>
<dbReference type="SMART" id="SM00487">
    <property type="entry name" value="DEXDc"/>
    <property type="match status" value="1"/>
</dbReference>
<dbReference type="GO" id="GO:0016787">
    <property type="term" value="F:hydrolase activity"/>
    <property type="evidence" value="ECO:0007669"/>
    <property type="project" value="UniProtKB-KW"/>
</dbReference>
<dbReference type="InterPro" id="IPR011545">
    <property type="entry name" value="DEAD/DEAH_box_helicase_dom"/>
</dbReference>
<dbReference type="GO" id="GO:0003723">
    <property type="term" value="F:RNA binding"/>
    <property type="evidence" value="ECO:0007669"/>
    <property type="project" value="TreeGrafter"/>
</dbReference>
<dbReference type="InterPro" id="IPR011709">
    <property type="entry name" value="DEAD-box_helicase_OB_fold"/>
</dbReference>
<dbReference type="Pfam" id="PF21010">
    <property type="entry name" value="HA2_C"/>
    <property type="match status" value="1"/>
</dbReference>
<evidence type="ECO:0000256" key="7">
    <source>
        <dbReference type="ARBA" id="ARBA00047984"/>
    </source>
</evidence>
<evidence type="ECO:0000313" key="10">
    <source>
        <dbReference type="EMBL" id="KYQ88588.1"/>
    </source>
</evidence>
<evidence type="ECO:0000259" key="8">
    <source>
        <dbReference type="PROSITE" id="PS51192"/>
    </source>
</evidence>
<evidence type="ECO:0000259" key="9">
    <source>
        <dbReference type="PROSITE" id="PS51194"/>
    </source>
</evidence>
<dbReference type="Pfam" id="PF00270">
    <property type="entry name" value="DEAD"/>
    <property type="match status" value="1"/>
</dbReference>
<dbReference type="AlphaFoldDB" id="A0A151Z3R5"/>
<dbReference type="SMART" id="SM00847">
    <property type="entry name" value="HA2"/>
    <property type="match status" value="1"/>
</dbReference>
<dbReference type="Gene3D" id="1.20.120.1080">
    <property type="match status" value="1"/>
</dbReference>
<gene>
    <name evidence="10" type="ORF">DLAC_11326</name>
</gene>
<dbReference type="GO" id="GO:0003724">
    <property type="term" value="F:RNA helicase activity"/>
    <property type="evidence" value="ECO:0007669"/>
    <property type="project" value="UniProtKB-EC"/>
</dbReference>
<dbReference type="Pfam" id="PF04408">
    <property type="entry name" value="WHD_HA2"/>
    <property type="match status" value="1"/>
</dbReference>
<protein>
    <recommendedName>
        <fullName evidence="2">RNA helicase</fullName>
        <ecNumber evidence="2">3.6.4.13</ecNumber>
    </recommendedName>
</protein>
<dbReference type="GO" id="GO:0005524">
    <property type="term" value="F:ATP binding"/>
    <property type="evidence" value="ECO:0007669"/>
    <property type="project" value="UniProtKB-KW"/>
</dbReference>
<dbReference type="InParanoid" id="A0A151Z3R5"/>
<dbReference type="Proteomes" id="UP000076078">
    <property type="component" value="Unassembled WGS sequence"/>
</dbReference>
<sequence>MNIHQTLPIYENKKDILYLLEKYSTLIIIGTTGCGKTTQIPKYLWESGWADGGRQIVCTQPRRISTVSVATRVADEMNQSVGKTVGYSVRFDEQIDDNLTRIKYTTDGMLLREMMLDPLLLRYSVIMVDEAHERSLNTDMLFGLLKKIQKARFLKKSENSRIDELKLIISSATLQVEQLQKYFQNSYILTIGKGQRIYPVDIMYLEEPCINYLDKCYHTVIDIQNSQPPGDILVFLTGKEEIDTLIERLDNFFSTQKSKISVVLLALYSQMSMEKQLKVFQQTNPSMTRKVIVSTNVAETSLTIDGIVYVVDCGFIKIKSYSPLEAMESLVVVPVSQSSANQRSGRAGRNRPGKCYRLYTEDSFSKLDHNLIPEISRSNLTPLILQLKNMGIDNILNFDFLTLPPTNNLASALETLYKLGAIDDNGKLTETGGILSEFPLDPQLSKVLLTSQRFHCTFECLIIVSMLSLQSNLYDIQSHSHRKDVLIRQGDHLTLLNIFQQFQQSNYSKSWCKSRQINYKSMTMALKIKNQLQAYLKKFSIPIQSIQDTDEKDLTIPIRKCIVAGFFNNIVRLQSDGTYKSIGNPLLDNLYIHPISVLSLQNSSPFLLYNEILYTTKRFIKDLIVIEPEWLIK</sequence>
<organism evidence="10 11">
    <name type="scientific">Tieghemostelium lacteum</name>
    <name type="common">Slime mold</name>
    <name type="synonym">Dictyostelium lacteum</name>
    <dbReference type="NCBI Taxonomy" id="361077"/>
    <lineage>
        <taxon>Eukaryota</taxon>
        <taxon>Amoebozoa</taxon>
        <taxon>Evosea</taxon>
        <taxon>Eumycetozoa</taxon>
        <taxon>Dictyostelia</taxon>
        <taxon>Dictyosteliales</taxon>
        <taxon>Raperosteliaceae</taxon>
        <taxon>Tieghemostelium</taxon>
    </lineage>
</organism>
<dbReference type="Pfam" id="PF07717">
    <property type="entry name" value="OB_NTP_bind"/>
    <property type="match status" value="1"/>
</dbReference>
<dbReference type="CDD" id="cd18791">
    <property type="entry name" value="SF2_C_RHA"/>
    <property type="match status" value="1"/>
</dbReference>
<dbReference type="OMA" id="NRFIICE"/>
<dbReference type="STRING" id="361077.A0A151Z3R5"/>
<evidence type="ECO:0000256" key="3">
    <source>
        <dbReference type="ARBA" id="ARBA00022741"/>
    </source>
</evidence>
<dbReference type="PROSITE" id="PS00690">
    <property type="entry name" value="DEAH_ATP_HELICASE"/>
    <property type="match status" value="1"/>
</dbReference>
<reference evidence="10 11" key="1">
    <citation type="submission" date="2015-12" db="EMBL/GenBank/DDBJ databases">
        <title>Dictyostelia acquired genes for synthesis and detection of signals that induce cell-type specialization by lateral gene transfer from prokaryotes.</title>
        <authorList>
            <person name="Gloeckner G."/>
            <person name="Schaap P."/>
        </authorList>
    </citation>
    <scope>NUCLEOTIDE SEQUENCE [LARGE SCALE GENOMIC DNA]</scope>
    <source>
        <strain evidence="10 11">TK</strain>
    </source>
</reference>
<dbReference type="EMBL" id="LODT01000051">
    <property type="protein sequence ID" value="KYQ88588.1"/>
    <property type="molecule type" value="Genomic_DNA"/>
</dbReference>
<keyword evidence="6" id="KW-0067">ATP-binding</keyword>
<dbReference type="PROSITE" id="PS51194">
    <property type="entry name" value="HELICASE_CTER"/>
    <property type="match status" value="1"/>
</dbReference>
<proteinExistence type="inferred from homology"/>
<feature type="domain" description="Helicase ATP-binding" evidence="8">
    <location>
        <begin position="17"/>
        <end position="192"/>
    </location>
</feature>
<dbReference type="InterPro" id="IPR048333">
    <property type="entry name" value="HA2_WH"/>
</dbReference>
<evidence type="ECO:0000256" key="5">
    <source>
        <dbReference type="ARBA" id="ARBA00022806"/>
    </source>
</evidence>
<evidence type="ECO:0000256" key="4">
    <source>
        <dbReference type="ARBA" id="ARBA00022801"/>
    </source>
</evidence>
<keyword evidence="5 10" id="KW-0347">Helicase</keyword>
<dbReference type="FunCoup" id="A0A151Z3R5">
    <property type="interactions" value="43"/>
</dbReference>
<accession>A0A151Z3R5</accession>